<evidence type="ECO:0000256" key="3">
    <source>
        <dbReference type="ARBA" id="ARBA00023157"/>
    </source>
</evidence>
<feature type="domain" description="Sushi" evidence="6">
    <location>
        <begin position="390"/>
        <end position="449"/>
    </location>
</feature>
<dbReference type="EMBL" id="BLXT01006084">
    <property type="protein sequence ID" value="GFO28880.1"/>
    <property type="molecule type" value="Genomic_DNA"/>
</dbReference>
<comment type="caution">
    <text evidence="5">Lacks conserved residue(s) required for the propagation of feature annotation.</text>
</comment>
<dbReference type="SMART" id="SM00032">
    <property type="entry name" value="CCP"/>
    <property type="match status" value="4"/>
</dbReference>
<evidence type="ECO:0000259" key="6">
    <source>
        <dbReference type="PROSITE" id="PS50923"/>
    </source>
</evidence>
<dbReference type="Pfam" id="PF00084">
    <property type="entry name" value="Sushi"/>
    <property type="match status" value="1"/>
</dbReference>
<dbReference type="InterPro" id="IPR000436">
    <property type="entry name" value="Sushi_SCR_CCP_dom"/>
</dbReference>
<keyword evidence="2" id="KW-0677">Repeat</keyword>
<name>A0AAV4CB49_9GAST</name>
<dbReference type="SUPFAM" id="SSF57535">
    <property type="entry name" value="Complement control module/SCR domain"/>
    <property type="match status" value="3"/>
</dbReference>
<evidence type="ECO:0000313" key="7">
    <source>
        <dbReference type="EMBL" id="GFO28880.1"/>
    </source>
</evidence>
<evidence type="ECO:0000256" key="2">
    <source>
        <dbReference type="ARBA" id="ARBA00022737"/>
    </source>
</evidence>
<dbReference type="InterPro" id="IPR035976">
    <property type="entry name" value="Sushi/SCR/CCP_sf"/>
</dbReference>
<dbReference type="CDD" id="cd00033">
    <property type="entry name" value="CCP"/>
    <property type="match status" value="2"/>
</dbReference>
<comment type="caution">
    <text evidence="7">The sequence shown here is derived from an EMBL/GenBank/DDBJ whole genome shotgun (WGS) entry which is preliminary data.</text>
</comment>
<protein>
    <submittedName>
        <fullName evidence="7">Sushi domain-containing protein 1-like isoform x8</fullName>
    </submittedName>
</protein>
<evidence type="ECO:0000256" key="4">
    <source>
        <dbReference type="ARBA" id="ARBA00023180"/>
    </source>
</evidence>
<accession>A0AAV4CB49</accession>
<dbReference type="Proteomes" id="UP000735302">
    <property type="component" value="Unassembled WGS sequence"/>
</dbReference>
<dbReference type="Gene3D" id="2.10.70.10">
    <property type="entry name" value="Complement Module, domain 1"/>
    <property type="match status" value="3"/>
</dbReference>
<dbReference type="PANTHER" id="PTHR19325:SF575">
    <property type="entry name" value="LOCOMOTION-RELATED PROTEIN HIKARU GENKI"/>
    <property type="match status" value="1"/>
</dbReference>
<keyword evidence="4" id="KW-0325">Glycoprotein</keyword>
<keyword evidence="3" id="KW-1015">Disulfide bond</keyword>
<organism evidence="7 8">
    <name type="scientific">Plakobranchus ocellatus</name>
    <dbReference type="NCBI Taxonomy" id="259542"/>
    <lineage>
        <taxon>Eukaryota</taxon>
        <taxon>Metazoa</taxon>
        <taxon>Spiralia</taxon>
        <taxon>Lophotrochozoa</taxon>
        <taxon>Mollusca</taxon>
        <taxon>Gastropoda</taxon>
        <taxon>Heterobranchia</taxon>
        <taxon>Euthyneura</taxon>
        <taxon>Panpulmonata</taxon>
        <taxon>Sacoglossa</taxon>
        <taxon>Placobranchoidea</taxon>
        <taxon>Plakobranchidae</taxon>
        <taxon>Plakobranchus</taxon>
    </lineage>
</organism>
<feature type="domain" description="Sushi" evidence="6">
    <location>
        <begin position="136"/>
        <end position="193"/>
    </location>
</feature>
<evidence type="ECO:0000256" key="1">
    <source>
        <dbReference type="ARBA" id="ARBA00022659"/>
    </source>
</evidence>
<sequence length="817" mass="90274">MILRLSESADIFKTTVVLVATLLIQRTQSLSSVSTTGWQSLHLDYDRRVDGHHIWVDQTVSNSRQCLRMCWLFRACSAVTFKAEQQRCLLYQLGEDLEAYRTVREPGSLAVDMRKAKMDHGKWYELDFLSTFLVSVFCRQDPPHIPNSEAYPDGVSSIVYTCIHGYFRRGTSHITTCDRNTGIWSEVDVKCTFVDCGAPPSLPGAVATISSTTANSEAIYLCLAGAVFTSVQIKVICEGETGQWSSLPGLCSVVTCGQPPSVTNMDVTVISRSTKNAFPGLTPPELDIAFGAEVVYICAAVHSKLISGFQAFRQPRHWCRGSNSRRKDPSKFQAHSLAIVIRPKPLFGIRKRLSQSQLPSYITLAGSTYISQCQADGTWSSTTNFQCFPVECGQPPHVANSNHTSPAATTFGENVTVTCLPGFSPLDGFILTCDETGSWRGADEITCSPLNPDVSTRFPFVVTIPDDGNITSTVISDMDGVKSDTTEHEIVTNTTVQEIIADTTARGMIRETTERGVIRDATAREIITDTTAHEIIADTTAHEIIADTTAHEIITDTTAHEINTDTGTYEIITDITAYEIITDTTAHGIITDTTAHEFNTYNGTYEIIMDTTAQPILCDLGEDTFNISHGTVEIFDDPVKLYDAKAVLRCAPNYGLIGNDTAYCTSLDGRPVWFGLENSFCVRIYWENITKTEDGIYSFPVNQEAIRQGFRACITFTFIKTNKFTLVFKKPDFNSAARVWYGDDSKTLSLQYYLPPQGGRAVTEDKTDQGVLSKGEKATSTKNGTEILSMDVLSYTDFTQVMIYKNLVLDTVEFLYT</sequence>
<evidence type="ECO:0000313" key="8">
    <source>
        <dbReference type="Proteomes" id="UP000735302"/>
    </source>
</evidence>
<dbReference type="PROSITE" id="PS50923">
    <property type="entry name" value="SUSHI"/>
    <property type="match status" value="2"/>
</dbReference>
<evidence type="ECO:0000256" key="5">
    <source>
        <dbReference type="PROSITE-ProRule" id="PRU00302"/>
    </source>
</evidence>
<reference evidence="7 8" key="1">
    <citation type="journal article" date="2021" name="Elife">
        <title>Chloroplast acquisition without the gene transfer in kleptoplastic sea slugs, Plakobranchus ocellatus.</title>
        <authorList>
            <person name="Maeda T."/>
            <person name="Takahashi S."/>
            <person name="Yoshida T."/>
            <person name="Shimamura S."/>
            <person name="Takaki Y."/>
            <person name="Nagai Y."/>
            <person name="Toyoda A."/>
            <person name="Suzuki Y."/>
            <person name="Arimoto A."/>
            <person name="Ishii H."/>
            <person name="Satoh N."/>
            <person name="Nishiyama T."/>
            <person name="Hasebe M."/>
            <person name="Maruyama T."/>
            <person name="Minagawa J."/>
            <person name="Obokata J."/>
            <person name="Shigenobu S."/>
        </authorList>
    </citation>
    <scope>NUCLEOTIDE SEQUENCE [LARGE SCALE GENOMIC DNA]</scope>
</reference>
<keyword evidence="1 5" id="KW-0768">Sushi</keyword>
<dbReference type="PANTHER" id="PTHR19325">
    <property type="entry name" value="COMPLEMENT COMPONENT-RELATED SUSHI DOMAIN-CONTAINING"/>
    <property type="match status" value="1"/>
</dbReference>
<dbReference type="InterPro" id="IPR050350">
    <property type="entry name" value="Compl-Cell_Adhes-Reg"/>
</dbReference>
<keyword evidence="8" id="KW-1185">Reference proteome</keyword>
<dbReference type="AlphaFoldDB" id="A0AAV4CB49"/>
<proteinExistence type="predicted"/>
<gene>
    <name evidence="7" type="ORF">PoB_005538500</name>
</gene>